<name>A0A8S5P2Z7_9CAUD</name>
<organism evidence="1">
    <name type="scientific">Myoviridae sp. ctXVO17</name>
    <dbReference type="NCBI Taxonomy" id="2825121"/>
    <lineage>
        <taxon>Viruses</taxon>
        <taxon>Duplodnaviria</taxon>
        <taxon>Heunggongvirae</taxon>
        <taxon>Uroviricota</taxon>
        <taxon>Caudoviricetes</taxon>
    </lineage>
</organism>
<sequence length="97" mass="11238">MALKKKITEKNGIVTDYHRIAMLSVEVNQQCTILVHSYLTEDARIGEKQYRDGVVSELPPHYVKGEYYNTDYDEDMNVKKAYEYIKSLPQFEGAEDA</sequence>
<reference evidence="1" key="1">
    <citation type="journal article" date="2021" name="Proc. Natl. Acad. Sci. U.S.A.">
        <title>A Catalog of Tens of Thousands of Viruses from Human Metagenomes Reveals Hidden Associations with Chronic Diseases.</title>
        <authorList>
            <person name="Tisza M.J."/>
            <person name="Buck C.B."/>
        </authorList>
    </citation>
    <scope>NUCLEOTIDE SEQUENCE</scope>
    <source>
        <strain evidence="1">CtXVO17</strain>
    </source>
</reference>
<evidence type="ECO:0000313" key="1">
    <source>
        <dbReference type="EMBL" id="DAE01013.1"/>
    </source>
</evidence>
<dbReference type="EMBL" id="BK015316">
    <property type="protein sequence ID" value="DAE01013.1"/>
    <property type="molecule type" value="Genomic_DNA"/>
</dbReference>
<protein>
    <submittedName>
        <fullName evidence="1">Uncharacterized protein</fullName>
    </submittedName>
</protein>
<accession>A0A8S5P2Z7</accession>
<proteinExistence type="predicted"/>